<protein>
    <submittedName>
        <fullName evidence="3">Uncharacterized protein</fullName>
    </submittedName>
</protein>
<proteinExistence type="predicted"/>
<dbReference type="AlphaFoldDB" id="A0AA45L7U3"/>
<keyword evidence="2" id="KW-0812">Transmembrane</keyword>
<evidence type="ECO:0000313" key="4">
    <source>
        <dbReference type="Proteomes" id="UP000677152"/>
    </source>
</evidence>
<evidence type="ECO:0000256" key="1">
    <source>
        <dbReference type="SAM" id="MobiDB-lite"/>
    </source>
</evidence>
<accession>A0AA45L7U3</accession>
<reference evidence="3" key="1">
    <citation type="submission" date="2021-04" db="EMBL/GenBank/DDBJ databases">
        <title>Genomic sequence of Actinosynnema pretiosum subsp. pretiosum ATCC 31280 (C-14919).</title>
        <authorList>
            <person name="Bai L."/>
            <person name="Wang X."/>
            <person name="Xiao Y."/>
        </authorList>
    </citation>
    <scope>NUCLEOTIDE SEQUENCE</scope>
    <source>
        <strain evidence="3">ATCC 31280</strain>
    </source>
</reference>
<evidence type="ECO:0000256" key="2">
    <source>
        <dbReference type="SAM" id="Phobius"/>
    </source>
</evidence>
<organism evidence="3 4">
    <name type="scientific">Actinosynnema pretiosum subsp. pretiosum</name>
    <dbReference type="NCBI Taxonomy" id="103721"/>
    <lineage>
        <taxon>Bacteria</taxon>
        <taxon>Bacillati</taxon>
        <taxon>Actinomycetota</taxon>
        <taxon>Actinomycetes</taxon>
        <taxon>Pseudonocardiales</taxon>
        <taxon>Pseudonocardiaceae</taxon>
        <taxon>Actinosynnema</taxon>
    </lineage>
</organism>
<gene>
    <name evidence="3" type="ORF">KCV87_00470</name>
</gene>
<dbReference type="Proteomes" id="UP000677152">
    <property type="component" value="Chromosome"/>
</dbReference>
<keyword evidence="2" id="KW-1133">Transmembrane helix</keyword>
<name>A0AA45L7U3_9PSEU</name>
<evidence type="ECO:0000313" key="3">
    <source>
        <dbReference type="EMBL" id="QUF04658.1"/>
    </source>
</evidence>
<keyword evidence="2" id="KW-0472">Membrane</keyword>
<feature type="region of interest" description="Disordered" evidence="1">
    <location>
        <begin position="40"/>
        <end position="59"/>
    </location>
</feature>
<sequence length="59" mass="6609">MHPLLKLLLTPLLLLVYAFVLTPVALVVRLFHDPLRRDPAPGATTYWSTPGVTSRRTGR</sequence>
<feature type="transmembrane region" description="Helical" evidence="2">
    <location>
        <begin position="12"/>
        <end position="31"/>
    </location>
</feature>
<dbReference type="EMBL" id="CP073249">
    <property type="protein sequence ID" value="QUF04658.1"/>
    <property type="molecule type" value="Genomic_DNA"/>
</dbReference>
<feature type="compositionally biased region" description="Polar residues" evidence="1">
    <location>
        <begin position="45"/>
        <end position="59"/>
    </location>
</feature>